<evidence type="ECO:0000256" key="1">
    <source>
        <dbReference type="ARBA" id="ARBA00004123"/>
    </source>
</evidence>
<dbReference type="GO" id="GO:0006357">
    <property type="term" value="P:regulation of transcription by RNA polymerase II"/>
    <property type="evidence" value="ECO:0007669"/>
    <property type="project" value="InterPro"/>
</dbReference>
<dbReference type="PANTHER" id="PTHR13321:SF2">
    <property type="entry name" value="MEDIATOR OF RNA POLYMERASE II TRANSCRIPTION SUBUNIT 18"/>
    <property type="match status" value="1"/>
</dbReference>
<keyword evidence="6 8" id="KW-0539">Nucleus</keyword>
<evidence type="ECO:0000256" key="9">
    <source>
        <dbReference type="SAM" id="MobiDB-lite"/>
    </source>
</evidence>
<keyword evidence="5 8" id="KW-0804">Transcription</keyword>
<sequence length="289" mass="33632">MNQYLNQKPTLKRKREEDATSIMHELFLTATIQNDDIVRMVRILQGYCGMKPQQSLYRRLIWEGPRLRAGLKGVDPSIIKRQPQQKIQLWGSLHEQLVRQSYILHVIYELPRESFGKSTEQDVAQMGPDGQPKTPTFALDQQPGTLRWNDIPDPEGKRQVNTRPMLQIENEKNLCFSMQVMQYRFVRQIIQECYRFINGNVIFELSRYLQLPEGKEALNDPLPAFETLTPFDTENKWILTISVRVVNGKDLDLVQQGIGELMTVKNEFDGCCHFHVVPRLTLDTRTKMA</sequence>
<dbReference type="InterPro" id="IPR019095">
    <property type="entry name" value="Mediator_Med18"/>
</dbReference>
<comment type="similarity">
    <text evidence="2 8">Belongs to the Mediator complex subunit 18 family.</text>
</comment>
<comment type="subunit">
    <text evidence="8">Component of the Mediator complex.</text>
</comment>
<dbReference type="GO" id="GO:0070847">
    <property type="term" value="C:core mediator complex"/>
    <property type="evidence" value="ECO:0007669"/>
    <property type="project" value="TreeGrafter"/>
</dbReference>
<reference evidence="10" key="1">
    <citation type="submission" date="2021-07" db="EMBL/GenBank/DDBJ databases">
        <authorList>
            <person name="Durling M."/>
        </authorList>
    </citation>
    <scope>NUCLEOTIDE SEQUENCE</scope>
</reference>
<gene>
    <name evidence="8" type="primary">MED18</name>
    <name evidence="10" type="ORF">HYFRA_00009585</name>
</gene>
<organism evidence="10 11">
    <name type="scientific">Hymenoscyphus fraxineus</name>
    <dbReference type="NCBI Taxonomy" id="746836"/>
    <lineage>
        <taxon>Eukaryota</taxon>
        <taxon>Fungi</taxon>
        <taxon>Dikarya</taxon>
        <taxon>Ascomycota</taxon>
        <taxon>Pezizomycotina</taxon>
        <taxon>Leotiomycetes</taxon>
        <taxon>Helotiales</taxon>
        <taxon>Helotiaceae</taxon>
        <taxon>Hymenoscyphus</taxon>
    </lineage>
</organism>
<dbReference type="GO" id="GO:0003712">
    <property type="term" value="F:transcription coregulator activity"/>
    <property type="evidence" value="ECO:0007669"/>
    <property type="project" value="InterPro"/>
</dbReference>
<dbReference type="Pfam" id="PF09637">
    <property type="entry name" value="Med18"/>
    <property type="match status" value="1"/>
</dbReference>
<evidence type="ECO:0000256" key="5">
    <source>
        <dbReference type="ARBA" id="ARBA00023163"/>
    </source>
</evidence>
<dbReference type="Proteomes" id="UP000696280">
    <property type="component" value="Unassembled WGS sequence"/>
</dbReference>
<comment type="function">
    <text evidence="8">Component of the Mediator complex, a coactivator involved in the regulated transcription of nearly all RNA polymerase II-dependent genes. Mediator functions as a bridge to convey information from gene-specific regulatory proteins to the basal RNA polymerase II transcription machinery. Mediator is recruited to promoters by direct interactions with regulatory proteins and serves as a scaffold for the assembly of a functional preinitiation complex with RNA polymerase II and the general transcription factors.</text>
</comment>
<proteinExistence type="inferred from homology"/>
<evidence type="ECO:0000256" key="3">
    <source>
        <dbReference type="ARBA" id="ARBA00019612"/>
    </source>
</evidence>
<evidence type="ECO:0000313" key="10">
    <source>
        <dbReference type="EMBL" id="CAG8955631.1"/>
    </source>
</evidence>
<dbReference type="GO" id="GO:0016592">
    <property type="term" value="C:mediator complex"/>
    <property type="evidence" value="ECO:0007669"/>
    <property type="project" value="InterPro"/>
</dbReference>
<keyword evidence="4 8" id="KW-0805">Transcription regulation</keyword>
<dbReference type="EMBL" id="CAJVRL010000064">
    <property type="protein sequence ID" value="CAG8955631.1"/>
    <property type="molecule type" value="Genomic_DNA"/>
</dbReference>
<dbReference type="AlphaFoldDB" id="A0A9N9KXB3"/>
<dbReference type="OrthoDB" id="5348092at2759"/>
<accession>A0A9N9KXB3</accession>
<evidence type="ECO:0000256" key="4">
    <source>
        <dbReference type="ARBA" id="ARBA00023015"/>
    </source>
</evidence>
<dbReference type="PANTHER" id="PTHR13321">
    <property type="entry name" value="MEDIATOR OF RNA POLYMERASE II TRANSCRIPTION, SUBUNIT 18"/>
    <property type="match status" value="1"/>
</dbReference>
<dbReference type="Gene3D" id="2.40.320.10">
    <property type="entry name" value="Hypothetical Protein Pfu-838710-001"/>
    <property type="match status" value="1"/>
</dbReference>
<evidence type="ECO:0000256" key="2">
    <source>
        <dbReference type="ARBA" id="ARBA00009814"/>
    </source>
</evidence>
<dbReference type="GO" id="GO:0006369">
    <property type="term" value="P:termination of RNA polymerase II transcription"/>
    <property type="evidence" value="ECO:0007669"/>
    <property type="project" value="TreeGrafter"/>
</dbReference>
<keyword evidence="11" id="KW-1185">Reference proteome</keyword>
<evidence type="ECO:0000256" key="7">
    <source>
        <dbReference type="ARBA" id="ARBA00032012"/>
    </source>
</evidence>
<feature type="region of interest" description="Disordered" evidence="9">
    <location>
        <begin position="122"/>
        <end position="158"/>
    </location>
</feature>
<comment type="caution">
    <text evidence="10">The sequence shown here is derived from an EMBL/GenBank/DDBJ whole genome shotgun (WGS) entry which is preliminary data.</text>
</comment>
<protein>
    <recommendedName>
        <fullName evidence="3 8">Mediator of RNA polymerase II transcription subunit 18</fullName>
    </recommendedName>
    <alternativeName>
        <fullName evidence="7 8">Mediator complex subunit 18</fullName>
    </alternativeName>
</protein>
<keyword evidence="8" id="KW-0010">Activator</keyword>
<evidence type="ECO:0000256" key="8">
    <source>
        <dbReference type="RuleBase" id="RU364150"/>
    </source>
</evidence>
<name>A0A9N9KXB3_9HELO</name>
<evidence type="ECO:0000256" key="6">
    <source>
        <dbReference type="ARBA" id="ARBA00023242"/>
    </source>
</evidence>
<comment type="subcellular location">
    <subcellularLocation>
        <location evidence="1 8">Nucleus</location>
    </subcellularLocation>
</comment>
<evidence type="ECO:0000313" key="11">
    <source>
        <dbReference type="Proteomes" id="UP000696280"/>
    </source>
</evidence>